<name>A0AAU8ALG0_9RHOB</name>
<reference evidence="2" key="1">
    <citation type="submission" date="2023-02" db="EMBL/GenBank/DDBJ databases">
        <title>Description and genomic characterization of Salipiger bruguierae sp. nov., isolated from the sediment of mangrove plant Bruguiera sexangula.</title>
        <authorList>
            <person name="Long M."/>
        </authorList>
    </citation>
    <scope>NUCLEOTIDE SEQUENCE</scope>
    <source>
        <strain evidence="2">H15</strain>
    </source>
</reference>
<protein>
    <submittedName>
        <fullName evidence="2">GNAT family N-acetyltransferase</fullName>
    </submittedName>
</protein>
<dbReference type="SUPFAM" id="SSF55729">
    <property type="entry name" value="Acyl-CoA N-acyltransferases (Nat)"/>
    <property type="match status" value="1"/>
</dbReference>
<dbReference type="EMBL" id="CP123385">
    <property type="protein sequence ID" value="XCC95687.1"/>
    <property type="molecule type" value="Genomic_DNA"/>
</dbReference>
<organism evidence="2">
    <name type="scientific">Alloyangia sp. H15</name>
    <dbReference type="NCBI Taxonomy" id="3029062"/>
    <lineage>
        <taxon>Bacteria</taxon>
        <taxon>Pseudomonadati</taxon>
        <taxon>Pseudomonadota</taxon>
        <taxon>Alphaproteobacteria</taxon>
        <taxon>Rhodobacterales</taxon>
        <taxon>Roseobacteraceae</taxon>
        <taxon>Alloyangia</taxon>
    </lineage>
</organism>
<feature type="domain" description="N-acetyltransferase" evidence="1">
    <location>
        <begin position="134"/>
        <end position="271"/>
    </location>
</feature>
<dbReference type="Gene3D" id="3.40.630.30">
    <property type="match status" value="1"/>
</dbReference>
<dbReference type="PROSITE" id="PS51186">
    <property type="entry name" value="GNAT"/>
    <property type="match status" value="1"/>
</dbReference>
<evidence type="ECO:0000259" key="1">
    <source>
        <dbReference type="PROSITE" id="PS51186"/>
    </source>
</evidence>
<dbReference type="CDD" id="cd04301">
    <property type="entry name" value="NAT_SF"/>
    <property type="match status" value="1"/>
</dbReference>
<gene>
    <name evidence="2" type="ORF">PVT71_21640</name>
</gene>
<sequence>MQKTEETAIARGDRMEAAAWESVWAAASPEFRAAQGLSSERLGGAVALRAGGVPWWFMNRIVGLGLGSPADLDWLAAQIERYRAAGTPFGISVSPEARPAGLADWLLARGLRRSGEMAKMERSTKALPDPAEGVVIREVGVEEAGLFGATGARCYGLPDNLSGFFEALPGTEGWRLYMAWDAGEPVATGALFQRGDVAWLGFGAVDRSRRGKGLHGALMLHRMHAAAATGCRLLVTETGMPAEGEAAPSFHNMRRLGFELVCARPDYLETS</sequence>
<dbReference type="Pfam" id="PF00583">
    <property type="entry name" value="Acetyltransf_1"/>
    <property type="match status" value="1"/>
</dbReference>
<accession>A0AAU8ALG0</accession>
<dbReference type="InterPro" id="IPR016181">
    <property type="entry name" value="Acyl_CoA_acyltransferase"/>
</dbReference>
<dbReference type="InterPro" id="IPR000182">
    <property type="entry name" value="GNAT_dom"/>
</dbReference>
<evidence type="ECO:0000313" key="2">
    <source>
        <dbReference type="EMBL" id="XCC95687.1"/>
    </source>
</evidence>
<dbReference type="GO" id="GO:0016747">
    <property type="term" value="F:acyltransferase activity, transferring groups other than amino-acyl groups"/>
    <property type="evidence" value="ECO:0007669"/>
    <property type="project" value="InterPro"/>
</dbReference>
<proteinExistence type="predicted"/>
<dbReference type="RefSeq" id="WP_353474553.1">
    <property type="nucleotide sequence ID" value="NZ_CP123385.1"/>
</dbReference>
<dbReference type="AlphaFoldDB" id="A0AAU8ALG0"/>